<dbReference type="AlphaFoldDB" id="A0A848GAG2"/>
<evidence type="ECO:0000313" key="2">
    <source>
        <dbReference type="EMBL" id="NML28360.1"/>
    </source>
</evidence>
<evidence type="ECO:0000259" key="1">
    <source>
        <dbReference type="Pfam" id="PF20254"/>
    </source>
</evidence>
<reference evidence="2 3" key="1">
    <citation type="submission" date="2020-04" db="EMBL/GenBank/DDBJ databases">
        <title>Zoogloea sp. G-4-1-14 isolated from soil.</title>
        <authorList>
            <person name="Dahal R.H."/>
        </authorList>
    </citation>
    <scope>NUCLEOTIDE SEQUENCE [LARGE SCALE GENOMIC DNA]</scope>
    <source>
        <strain evidence="2 3">G-4-1-14</strain>
    </source>
</reference>
<dbReference type="RefSeq" id="WP_169147883.1">
    <property type="nucleotide sequence ID" value="NZ_JABBGA010000025.1"/>
</dbReference>
<proteinExistence type="predicted"/>
<dbReference type="InterPro" id="IPR013320">
    <property type="entry name" value="ConA-like_dom_sf"/>
</dbReference>
<feature type="domain" description="N,N-dimethylformamidase beta subunit-like C-terminal" evidence="1">
    <location>
        <begin position="305"/>
        <end position="730"/>
    </location>
</feature>
<gene>
    <name evidence="2" type="ORF">HHL15_21590</name>
</gene>
<dbReference type="SUPFAM" id="SSF49899">
    <property type="entry name" value="Concanavalin A-like lectins/glucanases"/>
    <property type="match status" value="1"/>
</dbReference>
<name>A0A848GAG2_9RHOO</name>
<sequence length="762" mass="83190">MENVRIFGYCDPLSVRAGERVDFMVSAEGTTRVEAQLVRLIHGDEHPDGPGYLDTPVASPLDGALAVARQFTQVGSFARVADPAGLLAPDGAFSGFAFIWPTTPGGRSQTLFGRWDAARVSGYRFGIDAQGRLELALGDGISVAHLLGEVPLFARCWYLVGFSHDPASGETRLYQEAVINASNSLHAPILPYAYAERRAGVLTQAILHLPDTPFVLAGSHRLGTPAQVVDLYNGKIDRCGLVGRALDAAAFDAIRRDADGLPGREFRLLAYWNPSIGYGPAGIGDTLVDQGPAALDLEGFNRPVRAMTGFNWSGRDDSYRLAPEQYGGVHFHDDALIDCRWTPACSLEVPADLPSGCYALKLRQGGVEEHIPFFVRAATPRAPIAVLMATASYLAYANEQLSFSSPVVQPIFGRTPILSEDDMIRVERPELGLSAYDCHSDGAGVCFSSWRRPILNMRPRYRMALGSTWQFPADLSMIAWLTHKGYDYEVLTDHDLHRDGLAALQPYQAVITGSHPEYYSWRMMDATEQYLGGGGRLIYTGANGYYWAVSFRDDEPWCMEVRKLDSGSRAWQAQPGEHYNQSEPVRSGLWRNIGRTPQKLLGVGFATEGFDASGSYSRMPDADKPELEWIMAGVPETLIGDFGLALGGAAGLELDRYDLHLGTPPGAYLLATSQGLSDNYPRVSEEIYYMFPGQGATQDYQCRADVVFFDTLNDGAVFSTGSIAWTSALPSRGFDNPVSRITANVLDAFIRPGPLPGRAARP</sequence>
<dbReference type="InterPro" id="IPR046540">
    <property type="entry name" value="DMFA2_C"/>
</dbReference>
<dbReference type="Pfam" id="PF20254">
    <property type="entry name" value="DMFA2_C"/>
    <property type="match status" value="1"/>
</dbReference>
<dbReference type="Gene3D" id="2.60.120.200">
    <property type="match status" value="1"/>
</dbReference>
<protein>
    <submittedName>
        <fullName evidence="2">LamG domain-containing protein</fullName>
    </submittedName>
</protein>
<dbReference type="Proteomes" id="UP000580043">
    <property type="component" value="Unassembled WGS sequence"/>
</dbReference>
<organism evidence="2 3">
    <name type="scientific">Zoogloea dura</name>
    <dbReference type="NCBI Taxonomy" id="2728840"/>
    <lineage>
        <taxon>Bacteria</taxon>
        <taxon>Pseudomonadati</taxon>
        <taxon>Pseudomonadota</taxon>
        <taxon>Betaproteobacteria</taxon>
        <taxon>Rhodocyclales</taxon>
        <taxon>Zoogloeaceae</taxon>
        <taxon>Zoogloea</taxon>
    </lineage>
</organism>
<accession>A0A848GAG2</accession>
<keyword evidence="3" id="KW-1185">Reference proteome</keyword>
<comment type="caution">
    <text evidence="2">The sequence shown here is derived from an EMBL/GenBank/DDBJ whole genome shotgun (WGS) entry which is preliminary data.</text>
</comment>
<evidence type="ECO:0000313" key="3">
    <source>
        <dbReference type="Proteomes" id="UP000580043"/>
    </source>
</evidence>
<dbReference type="EMBL" id="JABBGA010000025">
    <property type="protein sequence ID" value="NML28360.1"/>
    <property type="molecule type" value="Genomic_DNA"/>
</dbReference>